<evidence type="ECO:0000256" key="1">
    <source>
        <dbReference type="ARBA" id="ARBA00022722"/>
    </source>
</evidence>
<dbReference type="Pfam" id="PF01844">
    <property type="entry name" value="HNH"/>
    <property type="match status" value="1"/>
</dbReference>
<reference evidence="6 7" key="1">
    <citation type="submission" date="2019-05" db="EMBL/GenBank/DDBJ databases">
        <title>Culicoidintestinum kansasii gen. nov., sp. nov. from the gastrointestinal tract of the biting midge, Culicoides sonorensis.</title>
        <authorList>
            <person name="Neupane S."/>
            <person name="Ghosh A."/>
            <person name="Gunther S."/>
            <person name="Martin K."/>
            <person name="Zurek L."/>
        </authorList>
    </citation>
    <scope>NUCLEOTIDE SEQUENCE [LARGE SCALE GENOMIC DNA]</scope>
    <source>
        <strain evidence="6 7">CS-1</strain>
    </source>
</reference>
<dbReference type="GO" id="GO:0016787">
    <property type="term" value="F:hydrolase activity"/>
    <property type="evidence" value="ECO:0007669"/>
    <property type="project" value="UniProtKB-KW"/>
</dbReference>
<evidence type="ECO:0000313" key="6">
    <source>
        <dbReference type="EMBL" id="TLG72060.1"/>
    </source>
</evidence>
<organism evidence="6 7">
    <name type="scientific">Culicoidibacter larvae</name>
    <dbReference type="NCBI Taxonomy" id="2579976"/>
    <lineage>
        <taxon>Bacteria</taxon>
        <taxon>Bacillati</taxon>
        <taxon>Bacillota</taxon>
        <taxon>Culicoidibacteria</taxon>
        <taxon>Culicoidibacterales</taxon>
        <taxon>Culicoidibacteraceae</taxon>
        <taxon>Culicoidibacter</taxon>
    </lineage>
</organism>
<dbReference type="InterPro" id="IPR002711">
    <property type="entry name" value="HNH"/>
</dbReference>
<dbReference type="Gene3D" id="1.10.30.50">
    <property type="match status" value="1"/>
</dbReference>
<dbReference type="GO" id="GO:0003676">
    <property type="term" value="F:nucleic acid binding"/>
    <property type="evidence" value="ECO:0007669"/>
    <property type="project" value="InterPro"/>
</dbReference>
<gene>
    <name evidence="6" type="ORF">FEZ08_09510</name>
</gene>
<comment type="caution">
    <text evidence="6">The sequence shown here is derived from an EMBL/GenBank/DDBJ whole genome shotgun (WGS) entry which is preliminary data.</text>
</comment>
<sequence length="95" mass="11595">MNNYKTKEQKLKFYKSKAWKQLRLVALERDNNECQQCKANGVYHKAEDVDHVKEIENYPQLALDINNLRCLCKRCHNAKHDRFVKRESKWNDERW</sequence>
<evidence type="ECO:0000256" key="3">
    <source>
        <dbReference type="ARBA" id="ARBA00038412"/>
    </source>
</evidence>
<dbReference type="PANTHER" id="PTHR41286:SF1">
    <property type="entry name" value="HNH NUCLEASE YAJD-RELATED"/>
    <property type="match status" value="1"/>
</dbReference>
<accession>A0A5R8QAZ2</accession>
<comment type="similarity">
    <text evidence="3">Belongs to the HNH nuclease family.</text>
</comment>
<dbReference type="EMBL" id="VBWP01000009">
    <property type="protein sequence ID" value="TLG72060.1"/>
    <property type="molecule type" value="Genomic_DNA"/>
</dbReference>
<evidence type="ECO:0000313" key="7">
    <source>
        <dbReference type="Proteomes" id="UP000306912"/>
    </source>
</evidence>
<dbReference type="InterPro" id="IPR003615">
    <property type="entry name" value="HNH_nuc"/>
</dbReference>
<dbReference type="SMART" id="SM00507">
    <property type="entry name" value="HNHc"/>
    <property type="match status" value="1"/>
</dbReference>
<evidence type="ECO:0000259" key="5">
    <source>
        <dbReference type="SMART" id="SM00507"/>
    </source>
</evidence>
<keyword evidence="7" id="KW-1185">Reference proteome</keyword>
<protein>
    <recommendedName>
        <fullName evidence="4">Putative HNH nuclease YajD</fullName>
    </recommendedName>
</protein>
<dbReference type="CDD" id="cd00085">
    <property type="entry name" value="HNHc"/>
    <property type="match status" value="1"/>
</dbReference>
<dbReference type="OrthoDB" id="9811997at2"/>
<dbReference type="RefSeq" id="WP_138191761.1">
    <property type="nucleotide sequence ID" value="NZ_VBWP01000009.1"/>
</dbReference>
<dbReference type="InParanoid" id="A0A5R8QAZ2"/>
<keyword evidence="1" id="KW-0540">Nuclease</keyword>
<name>A0A5R8QAZ2_9FIRM</name>
<keyword evidence="2" id="KW-0378">Hydrolase</keyword>
<proteinExistence type="inferred from homology"/>
<feature type="domain" description="HNH nuclease" evidence="5">
    <location>
        <begin position="21"/>
        <end position="77"/>
    </location>
</feature>
<dbReference type="GO" id="GO:0008270">
    <property type="term" value="F:zinc ion binding"/>
    <property type="evidence" value="ECO:0007669"/>
    <property type="project" value="InterPro"/>
</dbReference>
<evidence type="ECO:0000256" key="2">
    <source>
        <dbReference type="ARBA" id="ARBA00022801"/>
    </source>
</evidence>
<dbReference type="PANTHER" id="PTHR41286">
    <property type="entry name" value="HNH NUCLEASE YAJD-RELATED"/>
    <property type="match status" value="1"/>
</dbReference>
<dbReference type="Proteomes" id="UP000306912">
    <property type="component" value="Unassembled WGS sequence"/>
</dbReference>
<dbReference type="AlphaFoldDB" id="A0A5R8QAZ2"/>
<dbReference type="GO" id="GO:0005829">
    <property type="term" value="C:cytosol"/>
    <property type="evidence" value="ECO:0007669"/>
    <property type="project" value="TreeGrafter"/>
</dbReference>
<dbReference type="GO" id="GO:0004519">
    <property type="term" value="F:endonuclease activity"/>
    <property type="evidence" value="ECO:0007669"/>
    <property type="project" value="UniProtKB-KW"/>
</dbReference>
<keyword evidence="6" id="KW-0255">Endonuclease</keyword>
<evidence type="ECO:0000256" key="4">
    <source>
        <dbReference type="ARBA" id="ARBA00040194"/>
    </source>
</evidence>